<sequence length="369" mass="38894">MRKQIKGKLPLFVTSFALVTFGFGIQGNAATTPQDIKQETTVKTEVNSDTSTTPAEHVTDSKSDDSVSYQDANDNQVQPADRSASSDNDGTSVDSDSNHSDTQADNSDSSESSAKDTPATQTDSESKATDNANEAKSAKDDGSVNNSTSVNSQSVKASGVISKAIDSKDDSSTKTPFQQAMIGIGKPGATTQGSSVDDVLEAIINQVIPNDQPASSQPAATTPQSQNSVSGNPPAATGVSSVNPSQFPVNQSKIEKPVTGKAISKPNLEDAIIESDGRHQAKSKTKLVTFDTFSDSFYKTVKNNNVNRGRLTTTNGDKVTITTPVSNAKYLMHDKTGVSDLWPLIATVAVIGLAGLSFFAFDPLRFLFK</sequence>
<dbReference type="RefSeq" id="WP_008855445.1">
    <property type="nucleotide sequence ID" value="NZ_AZEB01000005.1"/>
</dbReference>
<accession>A0A0R1NR81</accession>
<dbReference type="AlphaFoldDB" id="A0A0R1NR81"/>
<keyword evidence="2" id="KW-0472">Membrane</keyword>
<organism evidence="4 5">
    <name type="scientific">Lentilactobacillus kisonensis DSM 19906 = JCM 15041</name>
    <dbReference type="NCBI Taxonomy" id="1423766"/>
    <lineage>
        <taxon>Bacteria</taxon>
        <taxon>Bacillati</taxon>
        <taxon>Bacillota</taxon>
        <taxon>Bacilli</taxon>
        <taxon>Lactobacillales</taxon>
        <taxon>Lactobacillaceae</taxon>
        <taxon>Lentilactobacillus</taxon>
    </lineage>
</organism>
<keyword evidence="2" id="KW-0812">Transmembrane</keyword>
<feature type="compositionally biased region" description="Polar residues" evidence="1">
    <location>
        <begin position="66"/>
        <end position="112"/>
    </location>
</feature>
<evidence type="ECO:0000256" key="2">
    <source>
        <dbReference type="SAM" id="Phobius"/>
    </source>
</evidence>
<feature type="compositionally biased region" description="Polar residues" evidence="1">
    <location>
        <begin position="238"/>
        <end position="252"/>
    </location>
</feature>
<feature type="region of interest" description="Disordered" evidence="1">
    <location>
        <begin position="36"/>
        <end position="158"/>
    </location>
</feature>
<evidence type="ECO:0000313" key="4">
    <source>
        <dbReference type="EMBL" id="KRL22657.1"/>
    </source>
</evidence>
<feature type="compositionally biased region" description="Polar residues" evidence="1">
    <location>
        <begin position="210"/>
        <end position="231"/>
    </location>
</feature>
<proteinExistence type="predicted"/>
<dbReference type="Proteomes" id="UP000051439">
    <property type="component" value="Unassembled WGS sequence"/>
</dbReference>
<dbReference type="PATRIC" id="fig|1423766.4.peg.2339"/>
<feature type="region of interest" description="Disordered" evidence="1">
    <location>
        <begin position="210"/>
        <end position="261"/>
    </location>
</feature>
<protein>
    <submittedName>
        <fullName evidence="4">Uncharacterized protein</fullName>
    </submittedName>
</protein>
<feature type="compositionally biased region" description="Polar residues" evidence="1">
    <location>
        <begin position="118"/>
        <end position="134"/>
    </location>
</feature>
<evidence type="ECO:0000256" key="1">
    <source>
        <dbReference type="SAM" id="MobiDB-lite"/>
    </source>
</evidence>
<feature type="chain" id="PRO_5006408596" evidence="3">
    <location>
        <begin position="30"/>
        <end position="369"/>
    </location>
</feature>
<feature type="compositionally biased region" description="Low complexity" evidence="1">
    <location>
        <begin position="143"/>
        <end position="155"/>
    </location>
</feature>
<feature type="transmembrane region" description="Helical" evidence="2">
    <location>
        <begin position="341"/>
        <end position="361"/>
    </location>
</feature>
<evidence type="ECO:0000313" key="5">
    <source>
        <dbReference type="Proteomes" id="UP000051439"/>
    </source>
</evidence>
<keyword evidence="5" id="KW-1185">Reference proteome</keyword>
<feature type="compositionally biased region" description="Polar residues" evidence="1">
    <location>
        <begin position="43"/>
        <end position="54"/>
    </location>
</feature>
<comment type="caution">
    <text evidence="4">The sequence shown here is derived from an EMBL/GenBank/DDBJ whole genome shotgun (WGS) entry which is preliminary data.</text>
</comment>
<dbReference type="EMBL" id="AZEB01000005">
    <property type="protein sequence ID" value="KRL22657.1"/>
    <property type="molecule type" value="Genomic_DNA"/>
</dbReference>
<name>A0A0R1NR81_9LACO</name>
<keyword evidence="3" id="KW-0732">Signal</keyword>
<reference evidence="4 5" key="1">
    <citation type="journal article" date="2015" name="Genome Announc.">
        <title>Expanding the biotechnology potential of lactobacilli through comparative genomics of 213 strains and associated genera.</title>
        <authorList>
            <person name="Sun Z."/>
            <person name="Harris H.M."/>
            <person name="McCann A."/>
            <person name="Guo C."/>
            <person name="Argimon S."/>
            <person name="Zhang W."/>
            <person name="Yang X."/>
            <person name="Jeffery I.B."/>
            <person name="Cooney J.C."/>
            <person name="Kagawa T.F."/>
            <person name="Liu W."/>
            <person name="Song Y."/>
            <person name="Salvetti E."/>
            <person name="Wrobel A."/>
            <person name="Rasinkangas P."/>
            <person name="Parkhill J."/>
            <person name="Rea M.C."/>
            <person name="O'Sullivan O."/>
            <person name="Ritari J."/>
            <person name="Douillard F.P."/>
            <person name="Paul Ross R."/>
            <person name="Yang R."/>
            <person name="Briner A.E."/>
            <person name="Felis G.E."/>
            <person name="de Vos W.M."/>
            <person name="Barrangou R."/>
            <person name="Klaenhammer T.R."/>
            <person name="Caufield P.W."/>
            <person name="Cui Y."/>
            <person name="Zhang H."/>
            <person name="O'Toole P.W."/>
        </authorList>
    </citation>
    <scope>NUCLEOTIDE SEQUENCE [LARGE SCALE GENOMIC DNA]</scope>
    <source>
        <strain evidence="4 5">DSM 19906</strain>
    </source>
</reference>
<gene>
    <name evidence="4" type="ORF">FC98_GL002257</name>
</gene>
<evidence type="ECO:0000256" key="3">
    <source>
        <dbReference type="SAM" id="SignalP"/>
    </source>
</evidence>
<keyword evidence="2" id="KW-1133">Transmembrane helix</keyword>
<feature type="signal peptide" evidence="3">
    <location>
        <begin position="1"/>
        <end position="29"/>
    </location>
</feature>